<dbReference type="PROSITE" id="PS51257">
    <property type="entry name" value="PROKAR_LIPOPROTEIN"/>
    <property type="match status" value="1"/>
</dbReference>
<reference evidence="2 3" key="1">
    <citation type="submission" date="2019-12" db="EMBL/GenBank/DDBJ databases">
        <authorList>
            <person name="Yang R."/>
        </authorList>
    </citation>
    <scope>NUCLEOTIDE SEQUENCE [LARGE SCALE GENOMIC DNA]</scope>
    <source>
        <strain evidence="2 3">DONG20-135</strain>
    </source>
</reference>
<reference evidence="2 3" key="2">
    <citation type="submission" date="2020-01" db="EMBL/GenBank/DDBJ databases">
        <title>Clostridiaceae sp. nov. isolated from the gut of human by culturomics.</title>
        <authorList>
            <person name="Chang Y."/>
        </authorList>
    </citation>
    <scope>NUCLEOTIDE SEQUENCE [LARGE SCALE GENOMIC DNA]</scope>
    <source>
        <strain evidence="2 3">DONG20-135</strain>
    </source>
</reference>
<dbReference type="Proteomes" id="UP000434036">
    <property type="component" value="Unassembled WGS sequence"/>
</dbReference>
<organism evidence="2 3">
    <name type="scientific">Copranaerobaculum intestinale</name>
    <dbReference type="NCBI Taxonomy" id="2692629"/>
    <lineage>
        <taxon>Bacteria</taxon>
        <taxon>Bacillati</taxon>
        <taxon>Bacillota</taxon>
        <taxon>Erysipelotrichia</taxon>
        <taxon>Erysipelotrichales</taxon>
        <taxon>Erysipelotrichaceae</taxon>
        <taxon>Copranaerobaculum</taxon>
    </lineage>
</organism>
<protein>
    <recommendedName>
        <fullName evidence="4">Lipoprotein</fullName>
    </recommendedName>
</protein>
<gene>
    <name evidence="2" type="ORF">GSF08_02465</name>
</gene>
<dbReference type="EMBL" id="WUUQ01000001">
    <property type="protein sequence ID" value="MXQ72810.1"/>
    <property type="molecule type" value="Genomic_DNA"/>
</dbReference>
<dbReference type="RefSeq" id="WP_160624290.1">
    <property type="nucleotide sequence ID" value="NZ_WUUQ01000001.1"/>
</dbReference>
<comment type="caution">
    <text evidence="2">The sequence shown here is derived from an EMBL/GenBank/DDBJ whole genome shotgun (WGS) entry which is preliminary data.</text>
</comment>
<sequence>MINLKKFSLLLFMVITMTSCSSPPKALHPEDFHSDISTVNQNVEAANETIPNDSQHMKFQSLKKNEDDSYVMTYTMNDKFVSIFYFHSDQSLYKVILGNSKQDPYEYSEVGVPLSIIMAYFVLGDTIPEDRDIENISIFLISCVKDGQLEIKTNAYIYQFEKSFKNQTITIHIQES</sequence>
<proteinExistence type="predicted"/>
<evidence type="ECO:0000313" key="3">
    <source>
        <dbReference type="Proteomes" id="UP000434036"/>
    </source>
</evidence>
<evidence type="ECO:0000313" key="2">
    <source>
        <dbReference type="EMBL" id="MXQ72810.1"/>
    </source>
</evidence>
<feature type="signal peptide" evidence="1">
    <location>
        <begin position="1"/>
        <end position="21"/>
    </location>
</feature>
<dbReference type="AlphaFoldDB" id="A0A6N8U4C2"/>
<name>A0A6N8U4C2_9FIRM</name>
<feature type="chain" id="PRO_5038546066" description="Lipoprotein" evidence="1">
    <location>
        <begin position="22"/>
        <end position="176"/>
    </location>
</feature>
<evidence type="ECO:0008006" key="4">
    <source>
        <dbReference type="Google" id="ProtNLM"/>
    </source>
</evidence>
<evidence type="ECO:0000256" key="1">
    <source>
        <dbReference type="SAM" id="SignalP"/>
    </source>
</evidence>
<accession>A0A6N8U4C2</accession>
<keyword evidence="1" id="KW-0732">Signal</keyword>
<keyword evidence="3" id="KW-1185">Reference proteome</keyword>